<keyword evidence="2" id="KW-0812">Transmembrane</keyword>
<dbReference type="Pfam" id="PF05036">
    <property type="entry name" value="SPOR"/>
    <property type="match status" value="1"/>
</dbReference>
<organism evidence="4 5">
    <name type="scientific">Methylocaldum szegediense</name>
    <dbReference type="NCBI Taxonomy" id="73780"/>
    <lineage>
        <taxon>Bacteria</taxon>
        <taxon>Pseudomonadati</taxon>
        <taxon>Pseudomonadota</taxon>
        <taxon>Gammaproteobacteria</taxon>
        <taxon>Methylococcales</taxon>
        <taxon>Methylococcaceae</taxon>
        <taxon>Methylocaldum</taxon>
    </lineage>
</organism>
<feature type="compositionally biased region" description="Basic and acidic residues" evidence="1">
    <location>
        <begin position="72"/>
        <end position="85"/>
    </location>
</feature>
<dbReference type="SUPFAM" id="SSF110997">
    <property type="entry name" value="Sporulation related repeat"/>
    <property type="match status" value="1"/>
</dbReference>
<dbReference type="Gene3D" id="3.30.70.1070">
    <property type="entry name" value="Sporulation related repeat"/>
    <property type="match status" value="1"/>
</dbReference>
<accession>A0ABM9I2G6</accession>
<keyword evidence="2" id="KW-1133">Transmembrane helix</keyword>
<dbReference type="PANTHER" id="PTHR38687:SF1">
    <property type="entry name" value="CELL DIVISION PROTEIN DEDD"/>
    <property type="match status" value="1"/>
</dbReference>
<feature type="domain" description="SPOR" evidence="3">
    <location>
        <begin position="140"/>
        <end position="220"/>
    </location>
</feature>
<dbReference type="InterPro" id="IPR036680">
    <property type="entry name" value="SPOR-like_sf"/>
</dbReference>
<dbReference type="InterPro" id="IPR007730">
    <property type="entry name" value="SPOR-like_dom"/>
</dbReference>
<evidence type="ECO:0000313" key="5">
    <source>
        <dbReference type="Proteomes" id="UP001162030"/>
    </source>
</evidence>
<reference evidence="4 5" key="1">
    <citation type="submission" date="2023-03" db="EMBL/GenBank/DDBJ databases">
        <authorList>
            <person name="Pearce D."/>
        </authorList>
    </citation>
    <scope>NUCLEOTIDE SEQUENCE [LARGE SCALE GENOMIC DNA]</scope>
    <source>
        <strain evidence="4">Msz</strain>
    </source>
</reference>
<sequence length="220" mass="24571">MSRDYKHRIPGYRKRRLQIPRVWVITAAGIAGAVGLAVHFFSGTDSEENPKAPETVSIPVPSTETTAASSDTGKKNPQENKKKPGTEGNKPSDQSPEQKTETIKPREPRFTFYKILPEKEVIIPESEIKIIKREESRSSKPPAGLYLVQAGSFDNLRNAEQLKADLAKIKIKAKIEKIEIENSTWYRVKLGPYATLADADKIRAYLRTKGIDSIVQKAAK</sequence>
<feature type="compositionally biased region" description="Polar residues" evidence="1">
    <location>
        <begin position="60"/>
        <end position="71"/>
    </location>
</feature>
<dbReference type="InterPro" id="IPR052521">
    <property type="entry name" value="Cell_div_SPOR-domain"/>
</dbReference>
<dbReference type="Proteomes" id="UP001162030">
    <property type="component" value="Chromosome"/>
</dbReference>
<evidence type="ECO:0000256" key="1">
    <source>
        <dbReference type="SAM" id="MobiDB-lite"/>
    </source>
</evidence>
<keyword evidence="2" id="KW-0472">Membrane</keyword>
<evidence type="ECO:0000313" key="4">
    <source>
        <dbReference type="EMBL" id="CAI8847991.1"/>
    </source>
</evidence>
<dbReference type="PROSITE" id="PS51724">
    <property type="entry name" value="SPOR"/>
    <property type="match status" value="1"/>
</dbReference>
<protein>
    <submittedName>
        <fullName evidence="4">Sporulation related protein</fullName>
    </submittedName>
</protein>
<dbReference type="PANTHER" id="PTHR38687">
    <property type="entry name" value="CELL DIVISION PROTEIN DEDD-RELATED"/>
    <property type="match status" value="1"/>
</dbReference>
<gene>
    <name evidence="4" type="ORF">MSZNOR_2454</name>
</gene>
<proteinExistence type="predicted"/>
<dbReference type="EMBL" id="OX458333">
    <property type="protein sequence ID" value="CAI8847991.1"/>
    <property type="molecule type" value="Genomic_DNA"/>
</dbReference>
<evidence type="ECO:0000259" key="3">
    <source>
        <dbReference type="PROSITE" id="PS51724"/>
    </source>
</evidence>
<evidence type="ECO:0000256" key="2">
    <source>
        <dbReference type="SAM" id="Phobius"/>
    </source>
</evidence>
<feature type="transmembrane region" description="Helical" evidence="2">
    <location>
        <begin position="21"/>
        <end position="41"/>
    </location>
</feature>
<name>A0ABM9I2G6_9GAMM</name>
<dbReference type="RefSeq" id="WP_026611593.1">
    <property type="nucleotide sequence ID" value="NZ_OX458333.1"/>
</dbReference>
<feature type="region of interest" description="Disordered" evidence="1">
    <location>
        <begin position="44"/>
        <end position="104"/>
    </location>
</feature>
<keyword evidence="5" id="KW-1185">Reference proteome</keyword>